<evidence type="ECO:0000256" key="2">
    <source>
        <dbReference type="ARBA" id="ARBA00023015"/>
    </source>
</evidence>
<keyword evidence="2" id="KW-0805">Transcription regulation</keyword>
<dbReference type="InterPro" id="IPR011598">
    <property type="entry name" value="bHLH_dom"/>
</dbReference>
<evidence type="ECO:0000256" key="4">
    <source>
        <dbReference type="ARBA" id="ARBA00023163"/>
    </source>
</evidence>
<keyword evidence="5" id="KW-0539">Nucleus</keyword>
<accession>A0AAD8J654</accession>
<comment type="caution">
    <text evidence="8">The sequence shown here is derived from an EMBL/GenBank/DDBJ whole genome shotgun (WGS) entry which is preliminary data.</text>
</comment>
<dbReference type="PANTHER" id="PTHR45844">
    <property type="entry name" value="TRANSCRIPTION FACTOR BHLH30"/>
    <property type="match status" value="1"/>
</dbReference>
<name>A0AAD8J654_9APIA</name>
<dbReference type="PANTHER" id="PTHR45844:SF18">
    <property type="entry name" value="TRANSCRIPTION FACTOR BHLH51"/>
    <property type="match status" value="1"/>
</dbReference>
<dbReference type="PROSITE" id="PS50888">
    <property type="entry name" value="BHLH"/>
    <property type="match status" value="1"/>
</dbReference>
<dbReference type="GO" id="GO:0005634">
    <property type="term" value="C:nucleus"/>
    <property type="evidence" value="ECO:0007669"/>
    <property type="project" value="UniProtKB-SubCell"/>
</dbReference>
<keyword evidence="3" id="KW-0238">DNA-binding</keyword>
<dbReference type="SMART" id="SM00353">
    <property type="entry name" value="HLH"/>
    <property type="match status" value="1"/>
</dbReference>
<evidence type="ECO:0000259" key="7">
    <source>
        <dbReference type="PROSITE" id="PS50888"/>
    </source>
</evidence>
<reference evidence="8" key="2">
    <citation type="submission" date="2023-05" db="EMBL/GenBank/DDBJ databases">
        <authorList>
            <person name="Schelkunov M.I."/>
        </authorList>
    </citation>
    <scope>NUCLEOTIDE SEQUENCE</scope>
    <source>
        <strain evidence="8">Hsosn_3</strain>
        <tissue evidence="8">Leaf</tissue>
    </source>
</reference>
<comment type="subcellular location">
    <subcellularLocation>
        <location evidence="1">Nucleus</location>
    </subcellularLocation>
</comment>
<protein>
    <submittedName>
        <fullName evidence="8">Transcription factor bHLH51</fullName>
    </submittedName>
</protein>
<dbReference type="GO" id="GO:0003677">
    <property type="term" value="F:DNA binding"/>
    <property type="evidence" value="ECO:0007669"/>
    <property type="project" value="UniProtKB-KW"/>
</dbReference>
<dbReference type="EMBL" id="JAUIZM010000002">
    <property type="protein sequence ID" value="KAK1396926.1"/>
    <property type="molecule type" value="Genomic_DNA"/>
</dbReference>
<feature type="domain" description="BHLH" evidence="7">
    <location>
        <begin position="74"/>
        <end position="123"/>
    </location>
</feature>
<evidence type="ECO:0000256" key="5">
    <source>
        <dbReference type="ARBA" id="ARBA00023242"/>
    </source>
</evidence>
<evidence type="ECO:0000256" key="3">
    <source>
        <dbReference type="ARBA" id="ARBA00023125"/>
    </source>
</evidence>
<keyword evidence="9" id="KW-1185">Reference proteome</keyword>
<reference evidence="8" key="1">
    <citation type="submission" date="2023-02" db="EMBL/GenBank/DDBJ databases">
        <title>Genome of toxic invasive species Heracleum sosnowskyi carries increased number of genes despite the absence of recent whole-genome duplications.</title>
        <authorList>
            <person name="Schelkunov M."/>
            <person name="Shtratnikova V."/>
            <person name="Makarenko M."/>
            <person name="Klepikova A."/>
            <person name="Omelchenko D."/>
            <person name="Novikova G."/>
            <person name="Obukhova E."/>
            <person name="Bogdanov V."/>
            <person name="Penin A."/>
            <person name="Logacheva M."/>
        </authorList>
    </citation>
    <scope>NUCLEOTIDE SEQUENCE</scope>
    <source>
        <strain evidence="8">Hsosn_3</strain>
        <tissue evidence="8">Leaf</tissue>
    </source>
</reference>
<evidence type="ECO:0000313" key="8">
    <source>
        <dbReference type="EMBL" id="KAK1396926.1"/>
    </source>
</evidence>
<dbReference type="Gene3D" id="4.10.280.10">
    <property type="entry name" value="Helix-loop-helix DNA-binding domain"/>
    <property type="match status" value="1"/>
</dbReference>
<sequence>MESYYWHEEAATEAWQWHHPQSQVGGVNEDLGSTSSLQFPCTSLRPDDSNLHMLGLSQLAPSFQGVEEDRSTASASKSHSQAEKRRRDRINAQLATLRKLIPKSDKMDKAALLGSAVEHLKELKRKALEVSKQITIPTGIDEVTVTDCGCDEEAGSTTSNSIMLIRVSICCENRPELFGELNHAIESLRLRMIQADMCCLGGRIKTCFVVCTKDSDNLNVAADATTIKQSLKLVLSRLVTSSTCSNYRAKSKRQRFFFPPYFSH</sequence>
<keyword evidence="4" id="KW-0804">Transcription</keyword>
<dbReference type="GO" id="GO:0003700">
    <property type="term" value="F:DNA-binding transcription factor activity"/>
    <property type="evidence" value="ECO:0007669"/>
    <property type="project" value="InterPro"/>
</dbReference>
<dbReference type="Proteomes" id="UP001237642">
    <property type="component" value="Unassembled WGS sequence"/>
</dbReference>
<proteinExistence type="predicted"/>
<evidence type="ECO:0000256" key="1">
    <source>
        <dbReference type="ARBA" id="ARBA00004123"/>
    </source>
</evidence>
<dbReference type="GO" id="GO:0046983">
    <property type="term" value="F:protein dimerization activity"/>
    <property type="evidence" value="ECO:0007669"/>
    <property type="project" value="InterPro"/>
</dbReference>
<dbReference type="InterPro" id="IPR045847">
    <property type="entry name" value="AIG1-like"/>
</dbReference>
<dbReference type="SUPFAM" id="SSF47459">
    <property type="entry name" value="HLH, helix-loop-helix DNA-binding domain"/>
    <property type="match status" value="1"/>
</dbReference>
<evidence type="ECO:0000313" key="9">
    <source>
        <dbReference type="Proteomes" id="UP001237642"/>
    </source>
</evidence>
<evidence type="ECO:0000256" key="6">
    <source>
        <dbReference type="SAM" id="MobiDB-lite"/>
    </source>
</evidence>
<dbReference type="CDD" id="cd11455">
    <property type="entry name" value="bHLH_AtAIG1_like"/>
    <property type="match status" value="1"/>
</dbReference>
<dbReference type="AlphaFoldDB" id="A0AAD8J654"/>
<dbReference type="Pfam" id="PF00010">
    <property type="entry name" value="HLH"/>
    <property type="match status" value="1"/>
</dbReference>
<dbReference type="InterPro" id="IPR036638">
    <property type="entry name" value="HLH_DNA-bd_sf"/>
</dbReference>
<organism evidence="8 9">
    <name type="scientific">Heracleum sosnowskyi</name>
    <dbReference type="NCBI Taxonomy" id="360622"/>
    <lineage>
        <taxon>Eukaryota</taxon>
        <taxon>Viridiplantae</taxon>
        <taxon>Streptophyta</taxon>
        <taxon>Embryophyta</taxon>
        <taxon>Tracheophyta</taxon>
        <taxon>Spermatophyta</taxon>
        <taxon>Magnoliopsida</taxon>
        <taxon>eudicotyledons</taxon>
        <taxon>Gunneridae</taxon>
        <taxon>Pentapetalae</taxon>
        <taxon>asterids</taxon>
        <taxon>campanulids</taxon>
        <taxon>Apiales</taxon>
        <taxon>Apiaceae</taxon>
        <taxon>Apioideae</taxon>
        <taxon>apioid superclade</taxon>
        <taxon>Tordylieae</taxon>
        <taxon>Tordyliinae</taxon>
        <taxon>Heracleum</taxon>
    </lineage>
</organism>
<feature type="region of interest" description="Disordered" evidence="6">
    <location>
        <begin position="65"/>
        <end position="88"/>
    </location>
</feature>
<gene>
    <name evidence="8" type="ORF">POM88_006789</name>
</gene>